<reference evidence="11 12" key="1">
    <citation type="submission" date="2015-02" db="EMBL/GenBank/DDBJ databases">
        <title>Draft genome sequence of Pseudomonas stutzeri NT0128 isolated from wheat (Triticum turgidum) rhizosphere.</title>
        <authorList>
            <person name="Tovi N."/>
            <person name="Frenk S."/>
            <person name="Hadar Y."/>
            <person name="Minz D."/>
        </authorList>
    </citation>
    <scope>NUCLEOTIDE SEQUENCE [LARGE SCALE GENOMIC DNA]</scope>
    <source>
        <strain evidence="11 12">NT0128</strain>
    </source>
</reference>
<dbReference type="GO" id="GO:0015740">
    <property type="term" value="P:C4-dicarboxylate transport"/>
    <property type="evidence" value="ECO:0007669"/>
    <property type="project" value="TreeGrafter"/>
</dbReference>
<keyword evidence="4 9" id="KW-0997">Cell inner membrane</keyword>
<dbReference type="Pfam" id="PF04290">
    <property type="entry name" value="DctQ"/>
    <property type="match status" value="1"/>
</dbReference>
<proteinExistence type="inferred from homology"/>
<organism evidence="11 12">
    <name type="scientific">Stutzerimonas stutzeri</name>
    <name type="common">Pseudomonas stutzeri</name>
    <dbReference type="NCBI Taxonomy" id="316"/>
    <lineage>
        <taxon>Bacteria</taxon>
        <taxon>Pseudomonadati</taxon>
        <taxon>Pseudomonadota</taxon>
        <taxon>Gammaproteobacteria</taxon>
        <taxon>Pseudomonadales</taxon>
        <taxon>Pseudomonadaceae</taxon>
        <taxon>Stutzerimonas</taxon>
    </lineage>
</organism>
<comment type="function">
    <text evidence="9">Part of the tripartite ATP-independent periplasmic (TRAP) transport system.</text>
</comment>
<dbReference type="GO" id="GO:0022857">
    <property type="term" value="F:transmembrane transporter activity"/>
    <property type="evidence" value="ECO:0007669"/>
    <property type="project" value="UniProtKB-UniRule"/>
</dbReference>
<comment type="caution">
    <text evidence="11">The sequence shown here is derived from an EMBL/GenBank/DDBJ whole genome shotgun (WGS) entry which is preliminary data.</text>
</comment>
<evidence type="ECO:0000256" key="6">
    <source>
        <dbReference type="ARBA" id="ARBA00022989"/>
    </source>
</evidence>
<keyword evidence="6 9" id="KW-1133">Transmembrane helix</keyword>
<keyword evidence="2 9" id="KW-0813">Transport</keyword>
<gene>
    <name evidence="11" type="ORF">UF78_01150</name>
</gene>
<evidence type="ECO:0000256" key="2">
    <source>
        <dbReference type="ARBA" id="ARBA00022448"/>
    </source>
</evidence>
<dbReference type="PANTHER" id="PTHR35011">
    <property type="entry name" value="2,3-DIKETO-L-GULONATE TRAP TRANSPORTER SMALL PERMEASE PROTEIN YIAM"/>
    <property type="match status" value="1"/>
</dbReference>
<feature type="transmembrane region" description="Helical" evidence="9">
    <location>
        <begin position="129"/>
        <end position="151"/>
    </location>
</feature>
<evidence type="ECO:0000313" key="11">
    <source>
        <dbReference type="EMBL" id="KJH84861.1"/>
    </source>
</evidence>
<keyword evidence="3" id="KW-1003">Cell membrane</keyword>
<sequence length="169" mass="19004">MKRNCFDWPGTALLWVAAAMALLLVLAMIFEVFSRYVLNAPTLWAFDISYMLNGAMFILGCAYALKIDAHVRIDFLASRLKPAVQRWINGLFYLLLFAPILGALTWTAGKRTWHAFVTGEVEHVSPWAPLIWPFYSALAIGLAALTLQVLVDAYRYFTDQKQPSGGMPE</sequence>
<evidence type="ECO:0000256" key="7">
    <source>
        <dbReference type="ARBA" id="ARBA00023136"/>
    </source>
</evidence>
<evidence type="ECO:0000313" key="12">
    <source>
        <dbReference type="Proteomes" id="UP000032487"/>
    </source>
</evidence>
<accession>A0A0D9AZU6</accession>
<feature type="transmembrane region" description="Helical" evidence="9">
    <location>
        <begin position="42"/>
        <end position="65"/>
    </location>
</feature>
<keyword evidence="7 9" id="KW-0472">Membrane</keyword>
<evidence type="ECO:0000256" key="5">
    <source>
        <dbReference type="ARBA" id="ARBA00022692"/>
    </source>
</evidence>
<evidence type="ECO:0000256" key="1">
    <source>
        <dbReference type="ARBA" id="ARBA00004429"/>
    </source>
</evidence>
<comment type="subunit">
    <text evidence="9">The complex comprises the extracytoplasmic solute receptor protein and the two transmembrane proteins.</text>
</comment>
<feature type="domain" description="Tripartite ATP-independent periplasmic transporters DctQ component" evidence="10">
    <location>
        <begin position="24"/>
        <end position="157"/>
    </location>
</feature>
<dbReference type="AlphaFoldDB" id="A0A0D9AZU6"/>
<comment type="similarity">
    <text evidence="8 9">Belongs to the TRAP transporter small permease family.</text>
</comment>
<dbReference type="PATRIC" id="fig|316.101.peg.1972"/>
<dbReference type="InterPro" id="IPR007387">
    <property type="entry name" value="TRAP_DctQ"/>
</dbReference>
<dbReference type="InterPro" id="IPR055348">
    <property type="entry name" value="DctQ"/>
</dbReference>
<evidence type="ECO:0000256" key="9">
    <source>
        <dbReference type="RuleBase" id="RU369079"/>
    </source>
</evidence>
<dbReference type="GO" id="GO:0005886">
    <property type="term" value="C:plasma membrane"/>
    <property type="evidence" value="ECO:0007669"/>
    <property type="project" value="UniProtKB-SubCell"/>
</dbReference>
<evidence type="ECO:0000259" key="10">
    <source>
        <dbReference type="Pfam" id="PF04290"/>
    </source>
</evidence>
<evidence type="ECO:0000256" key="4">
    <source>
        <dbReference type="ARBA" id="ARBA00022519"/>
    </source>
</evidence>
<dbReference type="PANTHER" id="PTHR35011:SF10">
    <property type="entry name" value="TRAP TRANSPORTER SMALL PERMEASE PROTEIN"/>
    <property type="match status" value="1"/>
</dbReference>
<evidence type="ECO:0000256" key="8">
    <source>
        <dbReference type="ARBA" id="ARBA00038436"/>
    </source>
</evidence>
<evidence type="ECO:0000256" key="3">
    <source>
        <dbReference type="ARBA" id="ARBA00022475"/>
    </source>
</evidence>
<comment type="subcellular location">
    <subcellularLocation>
        <location evidence="1 9">Cell inner membrane</location>
        <topology evidence="1 9">Multi-pass membrane protein</topology>
    </subcellularLocation>
</comment>
<dbReference type="Proteomes" id="UP000032487">
    <property type="component" value="Unassembled WGS sequence"/>
</dbReference>
<feature type="transmembrane region" description="Helical" evidence="9">
    <location>
        <begin position="86"/>
        <end position="109"/>
    </location>
</feature>
<dbReference type="RefSeq" id="WP_045160184.1">
    <property type="nucleotide sequence ID" value="NZ_JYHV01000004.1"/>
</dbReference>
<protein>
    <recommendedName>
        <fullName evidence="9">TRAP transporter small permease protein</fullName>
    </recommendedName>
</protein>
<keyword evidence="5 9" id="KW-0812">Transmembrane</keyword>
<dbReference type="EMBL" id="JYHV01000004">
    <property type="protein sequence ID" value="KJH84861.1"/>
    <property type="molecule type" value="Genomic_DNA"/>
</dbReference>
<name>A0A0D9AZU6_STUST</name>
<feature type="transmembrane region" description="Helical" evidence="9">
    <location>
        <begin position="12"/>
        <end position="30"/>
    </location>
</feature>